<organism evidence="10 11">
    <name type="scientific">Fusarium solani</name>
    <name type="common">Filamentous fungus</name>
    <dbReference type="NCBI Taxonomy" id="169388"/>
    <lineage>
        <taxon>Eukaryota</taxon>
        <taxon>Fungi</taxon>
        <taxon>Dikarya</taxon>
        <taxon>Ascomycota</taxon>
        <taxon>Pezizomycotina</taxon>
        <taxon>Sordariomycetes</taxon>
        <taxon>Hypocreomycetidae</taxon>
        <taxon>Hypocreales</taxon>
        <taxon>Nectriaceae</taxon>
        <taxon>Fusarium</taxon>
        <taxon>Fusarium solani species complex</taxon>
    </lineage>
</organism>
<feature type="transmembrane region" description="Helical" evidence="8">
    <location>
        <begin position="364"/>
        <end position="381"/>
    </location>
</feature>
<keyword evidence="4 8" id="KW-1133">Transmembrane helix</keyword>
<keyword evidence="3 8" id="KW-0812">Transmembrane</keyword>
<dbReference type="AlphaFoldDB" id="A0A9P9L7A0"/>
<dbReference type="SUPFAM" id="SSF103473">
    <property type="entry name" value="MFS general substrate transporter"/>
    <property type="match status" value="1"/>
</dbReference>
<feature type="compositionally biased region" description="Acidic residues" evidence="7">
    <location>
        <begin position="575"/>
        <end position="584"/>
    </location>
</feature>
<evidence type="ECO:0000256" key="3">
    <source>
        <dbReference type="ARBA" id="ARBA00022692"/>
    </source>
</evidence>
<evidence type="ECO:0000256" key="7">
    <source>
        <dbReference type="SAM" id="MobiDB-lite"/>
    </source>
</evidence>
<feature type="transmembrane region" description="Helical" evidence="8">
    <location>
        <begin position="96"/>
        <end position="114"/>
    </location>
</feature>
<dbReference type="PANTHER" id="PTHR23504">
    <property type="entry name" value="MAJOR FACILITATOR SUPERFAMILY DOMAIN-CONTAINING PROTEIN 10"/>
    <property type="match status" value="1"/>
</dbReference>
<dbReference type="PROSITE" id="PS50850">
    <property type="entry name" value="MFS"/>
    <property type="match status" value="1"/>
</dbReference>
<keyword evidence="5 8" id="KW-0472">Membrane</keyword>
<feature type="transmembrane region" description="Helical" evidence="8">
    <location>
        <begin position="25"/>
        <end position="50"/>
    </location>
</feature>
<feature type="transmembrane region" description="Helical" evidence="8">
    <location>
        <begin position="447"/>
        <end position="465"/>
    </location>
</feature>
<comment type="subcellular location">
    <subcellularLocation>
        <location evidence="1">Membrane</location>
        <topology evidence="1">Multi-pass membrane protein</topology>
    </subcellularLocation>
</comment>
<keyword evidence="11" id="KW-1185">Reference proteome</keyword>
<comment type="caution">
    <text evidence="10">The sequence shown here is derived from an EMBL/GenBank/DDBJ whole genome shotgun (WGS) entry which is preliminary data.</text>
</comment>
<name>A0A9P9L7A0_FUSSL</name>
<dbReference type="Gene3D" id="1.20.1250.20">
    <property type="entry name" value="MFS general substrate transporter like domains"/>
    <property type="match status" value="1"/>
</dbReference>
<evidence type="ECO:0000313" key="11">
    <source>
        <dbReference type="Proteomes" id="UP000736672"/>
    </source>
</evidence>
<feature type="region of interest" description="Disordered" evidence="7">
    <location>
        <begin position="287"/>
        <end position="345"/>
    </location>
</feature>
<dbReference type="Pfam" id="PF07690">
    <property type="entry name" value="MFS_1"/>
    <property type="match status" value="2"/>
</dbReference>
<feature type="transmembrane region" description="Helical" evidence="8">
    <location>
        <begin position="415"/>
        <end position="435"/>
    </location>
</feature>
<accession>A0A9P9L7A0</accession>
<evidence type="ECO:0000313" key="10">
    <source>
        <dbReference type="EMBL" id="KAH7275292.1"/>
    </source>
</evidence>
<feature type="transmembrane region" description="Helical" evidence="8">
    <location>
        <begin position="62"/>
        <end position="84"/>
    </location>
</feature>
<evidence type="ECO:0000259" key="9">
    <source>
        <dbReference type="PROSITE" id="PS50850"/>
    </source>
</evidence>
<evidence type="ECO:0000256" key="4">
    <source>
        <dbReference type="ARBA" id="ARBA00022989"/>
    </source>
</evidence>
<sequence length="599" mass="66145">MGRSRHISAANRGQKQLPPFPTKQMFVLACCRICEPIAFMSIFPYIYYMIEDFNITDDSSKISVYAGMVTSAFTLAEFSTGVLWGRLSDKIGRKPVLLFGLLGTALSVLVFGFAPSLPVALFARALGGLLNGNIGVLQTTVAELVTVKEQQRKFMFTSCGILRLTFPQHAPILSCQWSGALGKRRKLKPFGIARLTRASRSIIGPMIGGALARPCISYPEIFARGTIWDRYPYLLPNLFSAATVFVGVIIGLLYLDETHAEKKTQRDRGREIGDYLAKLFGRVTKCNGRGRAPEKQALLDGERHVSYGSRHGSSSSDEEDEVLPAYQSQESSPRLAPMDDTRSLQSQPLEPIVQEKPKTFTKPVIMNIISYGILAFHTMTFDQLFPVFLSTARPEHPVHDLPFRFTDGFGLETKVIGFIMSVQGLYSLFSNYLIVPPVTRRLGSLRLFRLLAFSYFALYLVTPYLVLLPEPMRMPAIYLLVIWKCTFSTMAYPSNAILLANSAPSKQVLGTINGIAASTASLCRALGPTLSGLLYSLGLQTGYSGLAWWFSGLVTIVGAYLSSQITEGGPQEEAAMPEEEDPLMDEGLFTDYDGDDDRV</sequence>
<evidence type="ECO:0000256" key="6">
    <source>
        <dbReference type="ARBA" id="ARBA00023180"/>
    </source>
</evidence>
<dbReference type="GO" id="GO:0016020">
    <property type="term" value="C:membrane"/>
    <property type="evidence" value="ECO:0007669"/>
    <property type="project" value="UniProtKB-SubCell"/>
</dbReference>
<feature type="transmembrane region" description="Helical" evidence="8">
    <location>
        <begin position="234"/>
        <end position="255"/>
    </location>
</feature>
<dbReference type="EMBL" id="JAGTJS010000001">
    <property type="protein sequence ID" value="KAH7275292.1"/>
    <property type="molecule type" value="Genomic_DNA"/>
</dbReference>
<evidence type="ECO:0000256" key="5">
    <source>
        <dbReference type="ARBA" id="ARBA00023136"/>
    </source>
</evidence>
<feature type="compositionally biased region" description="Low complexity" evidence="7">
    <location>
        <begin position="306"/>
        <end position="315"/>
    </location>
</feature>
<dbReference type="InterPro" id="IPR036259">
    <property type="entry name" value="MFS_trans_sf"/>
</dbReference>
<proteinExistence type="predicted"/>
<dbReference type="InterPro" id="IPR011701">
    <property type="entry name" value="MFS"/>
</dbReference>
<feature type="region of interest" description="Disordered" evidence="7">
    <location>
        <begin position="568"/>
        <end position="599"/>
    </location>
</feature>
<feature type="domain" description="Major facilitator superfamily (MFS) profile" evidence="9">
    <location>
        <begin position="24"/>
        <end position="570"/>
    </location>
</feature>
<gene>
    <name evidence="10" type="ORF">B0J15DRAFT_507112</name>
</gene>
<reference evidence="10" key="1">
    <citation type="journal article" date="2021" name="Nat. Commun.">
        <title>Genetic determinants of endophytism in the Arabidopsis root mycobiome.</title>
        <authorList>
            <person name="Mesny F."/>
            <person name="Miyauchi S."/>
            <person name="Thiergart T."/>
            <person name="Pickel B."/>
            <person name="Atanasova L."/>
            <person name="Karlsson M."/>
            <person name="Huettel B."/>
            <person name="Barry K.W."/>
            <person name="Haridas S."/>
            <person name="Chen C."/>
            <person name="Bauer D."/>
            <person name="Andreopoulos W."/>
            <person name="Pangilinan J."/>
            <person name="LaButti K."/>
            <person name="Riley R."/>
            <person name="Lipzen A."/>
            <person name="Clum A."/>
            <person name="Drula E."/>
            <person name="Henrissat B."/>
            <person name="Kohler A."/>
            <person name="Grigoriev I.V."/>
            <person name="Martin F.M."/>
            <person name="Hacquard S."/>
        </authorList>
    </citation>
    <scope>NUCLEOTIDE SEQUENCE</scope>
    <source>
        <strain evidence="10">FSSC 5 MPI-SDFR-AT-0091</strain>
    </source>
</reference>
<dbReference type="InterPro" id="IPR020846">
    <property type="entry name" value="MFS_dom"/>
</dbReference>
<evidence type="ECO:0000256" key="1">
    <source>
        <dbReference type="ARBA" id="ARBA00004141"/>
    </source>
</evidence>
<dbReference type="PANTHER" id="PTHR23504:SF15">
    <property type="entry name" value="MAJOR FACILITATOR SUPERFAMILY (MFS) PROFILE DOMAIN-CONTAINING PROTEIN"/>
    <property type="match status" value="1"/>
</dbReference>
<feature type="transmembrane region" description="Helical" evidence="8">
    <location>
        <begin position="477"/>
        <end position="500"/>
    </location>
</feature>
<dbReference type="CDD" id="cd17330">
    <property type="entry name" value="MFS_SLC46_TetA_like"/>
    <property type="match status" value="1"/>
</dbReference>
<dbReference type="GO" id="GO:0022857">
    <property type="term" value="F:transmembrane transporter activity"/>
    <property type="evidence" value="ECO:0007669"/>
    <property type="project" value="InterPro"/>
</dbReference>
<dbReference type="Proteomes" id="UP000736672">
    <property type="component" value="Unassembled WGS sequence"/>
</dbReference>
<evidence type="ECO:0000256" key="2">
    <source>
        <dbReference type="ARBA" id="ARBA00022448"/>
    </source>
</evidence>
<evidence type="ECO:0000256" key="8">
    <source>
        <dbReference type="SAM" id="Phobius"/>
    </source>
</evidence>
<protein>
    <submittedName>
        <fullName evidence="10">Major facilitator superfamily domain-containing protein</fullName>
    </submittedName>
</protein>
<dbReference type="OrthoDB" id="10262656at2759"/>
<keyword evidence="2" id="KW-0813">Transport</keyword>
<keyword evidence="6" id="KW-0325">Glycoprotein</keyword>